<dbReference type="Pfam" id="PF02585">
    <property type="entry name" value="PIG-L"/>
    <property type="match status" value="1"/>
</dbReference>
<dbReference type="EMBL" id="JBHLZP010001211">
    <property type="protein sequence ID" value="MFB9840630.1"/>
    <property type="molecule type" value="Genomic_DNA"/>
</dbReference>
<feature type="non-terminal residue" evidence="2">
    <location>
        <position position="1"/>
    </location>
</feature>
<keyword evidence="2" id="KW-0378">Hydrolase</keyword>
<dbReference type="InterPro" id="IPR003737">
    <property type="entry name" value="GlcNAc_PI_deacetylase-related"/>
</dbReference>
<keyword evidence="1" id="KW-0862">Zinc</keyword>
<organism evidence="2 3">
    <name type="scientific">Actinoallomurus acaciae</name>
    <dbReference type="NCBI Taxonomy" id="502577"/>
    <lineage>
        <taxon>Bacteria</taxon>
        <taxon>Bacillati</taxon>
        <taxon>Actinomycetota</taxon>
        <taxon>Actinomycetes</taxon>
        <taxon>Streptosporangiales</taxon>
        <taxon>Thermomonosporaceae</taxon>
        <taxon>Actinoallomurus</taxon>
    </lineage>
</organism>
<accession>A0ABV5Z009</accession>
<comment type="caution">
    <text evidence="2">The sequence shown here is derived from an EMBL/GenBank/DDBJ whole genome shotgun (WGS) entry which is preliminary data.</text>
</comment>
<dbReference type="InterPro" id="IPR024078">
    <property type="entry name" value="LmbE-like_dom_sf"/>
</dbReference>
<protein>
    <submittedName>
        <fullName evidence="2">PIG-L deacetylase family protein</fullName>
        <ecNumber evidence="2">3.5.1.-</ecNumber>
    </submittedName>
</protein>
<dbReference type="RefSeq" id="WP_378213857.1">
    <property type="nucleotide sequence ID" value="NZ_JBHLZP010001211.1"/>
</dbReference>
<reference evidence="2 3" key="1">
    <citation type="submission" date="2024-09" db="EMBL/GenBank/DDBJ databases">
        <authorList>
            <person name="Sun Q."/>
            <person name="Mori K."/>
        </authorList>
    </citation>
    <scope>NUCLEOTIDE SEQUENCE [LARGE SCALE GENOMIC DNA]</scope>
    <source>
        <strain evidence="2 3">TBRC 0563</strain>
    </source>
</reference>
<dbReference type="Proteomes" id="UP001589627">
    <property type="component" value="Unassembled WGS sequence"/>
</dbReference>
<proteinExistence type="predicted"/>
<dbReference type="GO" id="GO:0016787">
    <property type="term" value="F:hydrolase activity"/>
    <property type="evidence" value="ECO:0007669"/>
    <property type="project" value="UniProtKB-KW"/>
</dbReference>
<evidence type="ECO:0000256" key="1">
    <source>
        <dbReference type="ARBA" id="ARBA00022833"/>
    </source>
</evidence>
<dbReference type="SUPFAM" id="SSF102588">
    <property type="entry name" value="LmbE-like"/>
    <property type="match status" value="1"/>
</dbReference>
<gene>
    <name evidence="2" type="ORF">ACFFNX_51670</name>
</gene>
<dbReference type="Gene3D" id="3.40.50.10320">
    <property type="entry name" value="LmbE-like"/>
    <property type="match status" value="1"/>
</dbReference>
<dbReference type="EC" id="3.5.1.-" evidence="2"/>
<evidence type="ECO:0000313" key="3">
    <source>
        <dbReference type="Proteomes" id="UP001589627"/>
    </source>
</evidence>
<keyword evidence="3" id="KW-1185">Reference proteome</keyword>
<name>A0ABV5Z009_9ACTN</name>
<evidence type="ECO:0000313" key="2">
    <source>
        <dbReference type="EMBL" id="MFB9840630.1"/>
    </source>
</evidence>
<sequence>RLGAEWRTLDLPDGFVPADDEVALRLCDVIREVRPDAVVAHWSGSWHKDHRAAHTLAVNAAFFAALPTLRRDLPAHDTGTLLFGENWEDDEGFRPERLFDVTDGVPAWREAVREYELARGLASFPYYDYYSSLYRLRGCTSGCRYAQAYRMQSGQSMAGVGQFLRRSGDEAAR</sequence>